<reference evidence="1" key="1">
    <citation type="submission" date="2018-02" db="EMBL/GenBank/DDBJ databases">
        <title>Rhizophora mucronata_Transcriptome.</title>
        <authorList>
            <person name="Meera S.P."/>
            <person name="Sreeshan A."/>
            <person name="Augustine A."/>
        </authorList>
    </citation>
    <scope>NUCLEOTIDE SEQUENCE</scope>
    <source>
        <tissue evidence="1">Leaf</tissue>
    </source>
</reference>
<dbReference type="EMBL" id="GGEC01068997">
    <property type="protein sequence ID" value="MBX49481.1"/>
    <property type="molecule type" value="Transcribed_RNA"/>
</dbReference>
<name>A0A2P2P4C9_RHIMU</name>
<protein>
    <submittedName>
        <fullName evidence="1">Uncharacterized protein</fullName>
    </submittedName>
</protein>
<proteinExistence type="predicted"/>
<sequence>MWRCPNQRKKEKKKQACNCSTTSHFPQVAIFYCLLQFNNHFSQA</sequence>
<evidence type="ECO:0000313" key="1">
    <source>
        <dbReference type="EMBL" id="MBX49481.1"/>
    </source>
</evidence>
<accession>A0A2P2P4C9</accession>
<organism evidence="1">
    <name type="scientific">Rhizophora mucronata</name>
    <name type="common">Asiatic mangrove</name>
    <dbReference type="NCBI Taxonomy" id="61149"/>
    <lineage>
        <taxon>Eukaryota</taxon>
        <taxon>Viridiplantae</taxon>
        <taxon>Streptophyta</taxon>
        <taxon>Embryophyta</taxon>
        <taxon>Tracheophyta</taxon>
        <taxon>Spermatophyta</taxon>
        <taxon>Magnoliopsida</taxon>
        <taxon>eudicotyledons</taxon>
        <taxon>Gunneridae</taxon>
        <taxon>Pentapetalae</taxon>
        <taxon>rosids</taxon>
        <taxon>fabids</taxon>
        <taxon>Malpighiales</taxon>
        <taxon>Rhizophoraceae</taxon>
        <taxon>Rhizophora</taxon>
    </lineage>
</organism>
<dbReference type="AlphaFoldDB" id="A0A2P2P4C9"/>